<dbReference type="InterPro" id="IPR051393">
    <property type="entry name" value="ABC_transporter_permease"/>
</dbReference>
<accession>A0ABZ1BS28</accession>
<evidence type="ECO:0000256" key="5">
    <source>
        <dbReference type="ARBA" id="ARBA00022989"/>
    </source>
</evidence>
<evidence type="ECO:0000256" key="3">
    <source>
        <dbReference type="ARBA" id="ARBA00022475"/>
    </source>
</evidence>
<evidence type="ECO:0000313" key="9">
    <source>
        <dbReference type="EMBL" id="WRP15612.1"/>
    </source>
</evidence>
<dbReference type="InterPro" id="IPR000515">
    <property type="entry name" value="MetI-like"/>
</dbReference>
<evidence type="ECO:0000313" key="10">
    <source>
        <dbReference type="Proteomes" id="UP001333102"/>
    </source>
</evidence>
<evidence type="ECO:0000256" key="4">
    <source>
        <dbReference type="ARBA" id="ARBA00022692"/>
    </source>
</evidence>
<keyword evidence="5 7" id="KW-1133">Transmembrane helix</keyword>
<feature type="transmembrane region" description="Helical" evidence="7">
    <location>
        <begin position="186"/>
        <end position="205"/>
    </location>
</feature>
<dbReference type="RefSeq" id="WP_324670018.1">
    <property type="nucleotide sequence ID" value="NZ_CP141614.1"/>
</dbReference>
<keyword evidence="10" id="KW-1185">Reference proteome</keyword>
<feature type="domain" description="ABC transmembrane type-1" evidence="8">
    <location>
        <begin position="91"/>
        <end position="320"/>
    </location>
</feature>
<comment type="subcellular location">
    <subcellularLocation>
        <location evidence="1 7">Cell membrane</location>
        <topology evidence="1 7">Multi-pass membrane protein</topology>
    </subcellularLocation>
</comment>
<sequence length="334" mass="37500">MSVPSLAHRQRDAVASTLSARWHVWQRRIAPYAFISPFYVLFAIFGLFPLVFSLWLSFHNWNPVGGLGTMEWAGLDNYVYLATDPWFWKALGNTLVLLVISGLPQHLVAIPLAFALNAGLVRMRDFFTAAYFMPYITSAVAVALIFSTIYGTQYGILNTVIRYLASTRLLGWAFEALDVRLPINWLGSSAYIKPAIAILVMWRWFGWNTVLYLTGLQTIPRELYEAAMVDGATTGQQFRWITLPLLRPIMLFAVTLTIIGNMQLFDEPLILVGTGGGTSQAGLTSALYLYRTGFEWLYMGSAAAMSWALVLVIGVLTLINFRLFGRESLQRREG</sequence>
<keyword evidence="4 7" id="KW-0812">Transmembrane</keyword>
<dbReference type="Proteomes" id="UP001333102">
    <property type="component" value="Chromosome"/>
</dbReference>
<dbReference type="InterPro" id="IPR035906">
    <property type="entry name" value="MetI-like_sf"/>
</dbReference>
<dbReference type="Pfam" id="PF00528">
    <property type="entry name" value="BPD_transp_1"/>
    <property type="match status" value="1"/>
</dbReference>
<feature type="transmembrane region" description="Helical" evidence="7">
    <location>
        <begin position="29"/>
        <end position="56"/>
    </location>
</feature>
<name>A0ABZ1BS28_9FIRM</name>
<feature type="transmembrane region" description="Helical" evidence="7">
    <location>
        <begin position="296"/>
        <end position="321"/>
    </location>
</feature>
<comment type="similarity">
    <text evidence="7">Belongs to the binding-protein-dependent transport system permease family.</text>
</comment>
<evidence type="ECO:0000256" key="2">
    <source>
        <dbReference type="ARBA" id="ARBA00022448"/>
    </source>
</evidence>
<feature type="transmembrane region" description="Helical" evidence="7">
    <location>
        <begin position="95"/>
        <end position="116"/>
    </location>
</feature>
<dbReference type="CDD" id="cd06261">
    <property type="entry name" value="TM_PBP2"/>
    <property type="match status" value="1"/>
</dbReference>
<dbReference type="PROSITE" id="PS50928">
    <property type="entry name" value="ABC_TM1"/>
    <property type="match status" value="1"/>
</dbReference>
<dbReference type="EMBL" id="CP141614">
    <property type="protein sequence ID" value="WRP15612.1"/>
    <property type="molecule type" value="Genomic_DNA"/>
</dbReference>
<evidence type="ECO:0000259" key="8">
    <source>
        <dbReference type="PROSITE" id="PS50928"/>
    </source>
</evidence>
<dbReference type="SUPFAM" id="SSF160964">
    <property type="entry name" value="MalF N-terminal region-like"/>
    <property type="match status" value="1"/>
</dbReference>
<evidence type="ECO:0000256" key="1">
    <source>
        <dbReference type="ARBA" id="ARBA00004651"/>
    </source>
</evidence>
<evidence type="ECO:0000256" key="7">
    <source>
        <dbReference type="RuleBase" id="RU363032"/>
    </source>
</evidence>
<protein>
    <submittedName>
        <fullName evidence="9">Sugar ABC transporter permease</fullName>
    </submittedName>
</protein>
<feature type="transmembrane region" description="Helical" evidence="7">
    <location>
        <begin position="128"/>
        <end position="150"/>
    </location>
</feature>
<keyword evidence="2 7" id="KW-0813">Transport</keyword>
<dbReference type="PANTHER" id="PTHR30193">
    <property type="entry name" value="ABC TRANSPORTER PERMEASE PROTEIN"/>
    <property type="match status" value="1"/>
</dbReference>
<reference evidence="10" key="1">
    <citation type="submission" date="2023-12" db="EMBL/GenBank/DDBJ databases">
        <title>Novel isolates from deep terrestrial aquifers shed light on the physiology and ecology of the class Limnochordia.</title>
        <authorList>
            <person name="Karnachuk O.V."/>
            <person name="Lukina A.P."/>
            <person name="Avakyan M.R."/>
            <person name="Kadnikov V."/>
            <person name="Begmatov S."/>
            <person name="Beletsky A.V."/>
            <person name="Mardanov A.V."/>
            <person name="Ravin N.V."/>
        </authorList>
    </citation>
    <scope>NUCLEOTIDE SEQUENCE [LARGE SCALE GENOMIC DNA]</scope>
    <source>
        <strain evidence="10">LN</strain>
    </source>
</reference>
<keyword evidence="6 7" id="KW-0472">Membrane</keyword>
<dbReference type="SUPFAM" id="SSF161098">
    <property type="entry name" value="MetI-like"/>
    <property type="match status" value="1"/>
</dbReference>
<organism evidence="9 10">
    <name type="scientific">Geochorda subterranea</name>
    <dbReference type="NCBI Taxonomy" id="3109564"/>
    <lineage>
        <taxon>Bacteria</taxon>
        <taxon>Bacillati</taxon>
        <taxon>Bacillota</taxon>
        <taxon>Limnochordia</taxon>
        <taxon>Limnochordales</taxon>
        <taxon>Geochordaceae</taxon>
        <taxon>Geochorda</taxon>
    </lineage>
</organism>
<feature type="transmembrane region" description="Helical" evidence="7">
    <location>
        <begin position="245"/>
        <end position="262"/>
    </location>
</feature>
<evidence type="ECO:0000256" key="6">
    <source>
        <dbReference type="ARBA" id="ARBA00023136"/>
    </source>
</evidence>
<gene>
    <name evidence="9" type="ORF">VLY81_05470</name>
</gene>
<proteinExistence type="inferred from homology"/>
<dbReference type="Gene3D" id="1.10.3720.10">
    <property type="entry name" value="MetI-like"/>
    <property type="match status" value="1"/>
</dbReference>
<keyword evidence="3" id="KW-1003">Cell membrane</keyword>
<dbReference type="PANTHER" id="PTHR30193:SF37">
    <property type="entry name" value="INNER MEMBRANE ABC TRANSPORTER PERMEASE PROTEIN YCJO"/>
    <property type="match status" value="1"/>
</dbReference>